<dbReference type="EC" id="6.3.2.2" evidence="4"/>
<evidence type="ECO:0000256" key="1">
    <source>
        <dbReference type="ARBA" id="ARBA00022598"/>
    </source>
</evidence>
<dbReference type="Gene3D" id="3.30.590.20">
    <property type="match status" value="1"/>
</dbReference>
<organism evidence="5 6">
    <name type="scientific">Ideonella dechloratans</name>
    <dbReference type="NCBI Taxonomy" id="36863"/>
    <lineage>
        <taxon>Bacteria</taxon>
        <taxon>Pseudomonadati</taxon>
        <taxon>Pseudomonadota</taxon>
        <taxon>Betaproteobacteria</taxon>
        <taxon>Burkholderiales</taxon>
        <taxon>Sphaerotilaceae</taxon>
        <taxon>Ideonella</taxon>
    </lineage>
</organism>
<reference evidence="5 6" key="1">
    <citation type="submission" date="2019-09" db="EMBL/GenBank/DDBJ databases">
        <title>Draft genome sequences of 48 bacterial type strains from the CCUG.</title>
        <authorList>
            <person name="Tunovic T."/>
            <person name="Pineiro-Iglesias B."/>
            <person name="Unosson C."/>
            <person name="Inganas E."/>
            <person name="Ohlen M."/>
            <person name="Cardew S."/>
            <person name="Jensie-Markopoulos S."/>
            <person name="Salva-Serra F."/>
            <person name="Jaen-Luchoro D."/>
            <person name="Karlsson R."/>
            <person name="Svensson-Stadler L."/>
            <person name="Chun J."/>
            <person name="Moore E."/>
        </authorList>
    </citation>
    <scope>NUCLEOTIDE SEQUENCE [LARGE SCALE GENOMIC DNA]</scope>
    <source>
        <strain evidence="5 6">CCUG 30977</strain>
    </source>
</reference>
<dbReference type="PANTHER" id="PTHR36510:SF1">
    <property type="entry name" value="GLUTAMATE--CYSTEINE LIGASE 2-RELATED"/>
    <property type="match status" value="1"/>
</dbReference>
<dbReference type="InterPro" id="IPR011793">
    <property type="entry name" value="YbdK"/>
</dbReference>
<evidence type="ECO:0000256" key="2">
    <source>
        <dbReference type="ARBA" id="ARBA00022741"/>
    </source>
</evidence>
<dbReference type="SUPFAM" id="SSF55931">
    <property type="entry name" value="Glutamine synthetase/guanido kinase"/>
    <property type="match status" value="1"/>
</dbReference>
<comment type="catalytic activity">
    <reaction evidence="4">
        <text>L-cysteine + L-glutamate + ATP = gamma-L-glutamyl-L-cysteine + ADP + phosphate + H(+)</text>
        <dbReference type="Rhea" id="RHEA:13285"/>
        <dbReference type="ChEBI" id="CHEBI:15378"/>
        <dbReference type="ChEBI" id="CHEBI:29985"/>
        <dbReference type="ChEBI" id="CHEBI:30616"/>
        <dbReference type="ChEBI" id="CHEBI:35235"/>
        <dbReference type="ChEBI" id="CHEBI:43474"/>
        <dbReference type="ChEBI" id="CHEBI:58173"/>
        <dbReference type="ChEBI" id="CHEBI:456216"/>
        <dbReference type="EC" id="6.3.2.2"/>
    </reaction>
</comment>
<comment type="caution">
    <text evidence="5">The sequence shown here is derived from an EMBL/GenBank/DDBJ whole genome shotgun (WGS) entry which is preliminary data.</text>
</comment>
<dbReference type="NCBIfam" id="TIGR02050">
    <property type="entry name" value="gshA_cyan_rel"/>
    <property type="match status" value="1"/>
</dbReference>
<dbReference type="GO" id="GO:0042398">
    <property type="term" value="P:modified amino acid biosynthetic process"/>
    <property type="evidence" value="ECO:0007669"/>
    <property type="project" value="InterPro"/>
</dbReference>
<dbReference type="OrthoDB" id="9769628at2"/>
<keyword evidence="6" id="KW-1185">Reference proteome</keyword>
<dbReference type="Proteomes" id="UP000430120">
    <property type="component" value="Unassembled WGS sequence"/>
</dbReference>
<keyword evidence="3 4" id="KW-0067">ATP-binding</keyword>
<evidence type="ECO:0000256" key="4">
    <source>
        <dbReference type="HAMAP-Rule" id="MF_01609"/>
    </source>
</evidence>
<dbReference type="GO" id="GO:0004357">
    <property type="term" value="F:glutamate-cysteine ligase activity"/>
    <property type="evidence" value="ECO:0007669"/>
    <property type="project" value="UniProtKB-EC"/>
</dbReference>
<dbReference type="InterPro" id="IPR006336">
    <property type="entry name" value="GCS2"/>
</dbReference>
<dbReference type="AlphaFoldDB" id="A0A643FEY0"/>
<comment type="similarity">
    <text evidence="4">Belongs to the glutamate--cysteine ligase type 2 family. YbdK subfamily.</text>
</comment>
<evidence type="ECO:0000256" key="3">
    <source>
        <dbReference type="ARBA" id="ARBA00022840"/>
    </source>
</evidence>
<dbReference type="EMBL" id="VZPB01000019">
    <property type="protein sequence ID" value="KAB0583050.1"/>
    <property type="molecule type" value="Genomic_DNA"/>
</dbReference>
<protein>
    <recommendedName>
        <fullName evidence="4">Putative glutamate--cysteine ligase 2</fullName>
        <ecNumber evidence="4">6.3.2.2</ecNumber>
    </recommendedName>
    <alternativeName>
        <fullName evidence="4">Gamma-glutamylcysteine synthetase 2</fullName>
        <shortName evidence="4">GCS 2</shortName>
        <shortName evidence="4">Gamma-GCS 2</shortName>
    </alternativeName>
</protein>
<dbReference type="PANTHER" id="PTHR36510">
    <property type="entry name" value="GLUTAMATE--CYSTEINE LIGASE 2-RELATED"/>
    <property type="match status" value="1"/>
</dbReference>
<evidence type="ECO:0000313" key="5">
    <source>
        <dbReference type="EMBL" id="KAB0583050.1"/>
    </source>
</evidence>
<gene>
    <name evidence="5" type="ORF">F7Q92_09970</name>
</gene>
<dbReference type="Pfam" id="PF04107">
    <property type="entry name" value="GCS2"/>
    <property type="match status" value="1"/>
</dbReference>
<sequence>MRFAASEPLTLGLELELQVVSPRTGQLSPSGHALWEALQRSPQGRHFAQEATQATIELNASVHQAARTLREEVHALVAQAQAVAGEQGLALRGGGTHVAQFWNERVLSPTDRAQVLDRRFGFLPKRFSTYGMHVHVGMPDAESAVRVANVLQAHTPLFIALSAASPFLQHGDSGFAACRPLEPLVYPHGGPMPHLLDWAHFESLVQEFCDTGIAESLKDIYWDVRPKPEFGTVEVRVFDTPLSVDKAVNLAAWTRALAGLALHGQLALPQPRRHVTEGKVSRFLACRDGLQARLFDPVQGRWVIARDWALALSDRMATHAPTPMDEAALAALRRSCAGEEDHARMRALWRSLSPSGGLPEGSAPCGDALAAYSAALCAQLGGGA</sequence>
<evidence type="ECO:0000313" key="6">
    <source>
        <dbReference type="Proteomes" id="UP000430120"/>
    </source>
</evidence>
<accession>A0A643FEY0</accession>
<keyword evidence="1 4" id="KW-0436">Ligase</keyword>
<dbReference type="InterPro" id="IPR014746">
    <property type="entry name" value="Gln_synth/guanido_kin_cat_dom"/>
</dbReference>
<dbReference type="RefSeq" id="WP_151124001.1">
    <property type="nucleotide sequence ID" value="NZ_CP088081.1"/>
</dbReference>
<dbReference type="GO" id="GO:0005524">
    <property type="term" value="F:ATP binding"/>
    <property type="evidence" value="ECO:0007669"/>
    <property type="project" value="UniProtKB-KW"/>
</dbReference>
<dbReference type="HAMAP" id="MF_01609">
    <property type="entry name" value="Glu_cys_ligase_2"/>
    <property type="match status" value="1"/>
</dbReference>
<dbReference type="InterPro" id="IPR050141">
    <property type="entry name" value="GCL_type2/YbdK_subfam"/>
</dbReference>
<proteinExistence type="inferred from homology"/>
<name>A0A643FEY0_IDEDE</name>
<comment type="function">
    <text evidence="4">ATP-dependent carboxylate-amine ligase which exhibits weak glutamate--cysteine ligase activity.</text>
</comment>
<keyword evidence="2 4" id="KW-0547">Nucleotide-binding</keyword>